<gene>
    <name evidence="2" type="ORF">H0235_009179</name>
</gene>
<proteinExistence type="predicted"/>
<reference evidence="2" key="1">
    <citation type="journal article" date="2020" name="G3 (Bethesda)">
        <title>High-Quality Assemblies for Three Invasive Social Wasps from the &lt;i&gt;Vespula&lt;/i&gt; Genus.</title>
        <authorList>
            <person name="Harrop T.W.R."/>
            <person name="Guhlin J."/>
            <person name="McLaughlin G.M."/>
            <person name="Permina E."/>
            <person name="Stockwell P."/>
            <person name="Gilligan J."/>
            <person name="Le Lec M.F."/>
            <person name="Gruber M.A.M."/>
            <person name="Quinn O."/>
            <person name="Lovegrove M."/>
            <person name="Duncan E.J."/>
            <person name="Remnant E.J."/>
            <person name="Van Eeckhoven J."/>
            <person name="Graham B."/>
            <person name="Knapp R.A."/>
            <person name="Langford K.W."/>
            <person name="Kronenberg Z."/>
            <person name="Press M.O."/>
            <person name="Eacker S.M."/>
            <person name="Wilson-Rankin E.E."/>
            <person name="Purcell J."/>
            <person name="Lester P.J."/>
            <person name="Dearden P.K."/>
        </authorList>
    </citation>
    <scope>NUCLEOTIDE SEQUENCE</scope>
    <source>
        <strain evidence="2">Volc-1</strain>
    </source>
</reference>
<evidence type="ECO:0000256" key="1">
    <source>
        <dbReference type="SAM" id="MobiDB-lite"/>
    </source>
</evidence>
<feature type="region of interest" description="Disordered" evidence="1">
    <location>
        <begin position="1"/>
        <end position="26"/>
    </location>
</feature>
<dbReference type="Proteomes" id="UP000600918">
    <property type="component" value="Unassembled WGS sequence"/>
</dbReference>
<feature type="compositionally biased region" description="Basic and acidic residues" evidence="1">
    <location>
        <begin position="1"/>
        <end position="21"/>
    </location>
</feature>
<evidence type="ECO:0000313" key="2">
    <source>
        <dbReference type="EMBL" id="KAF7423896.1"/>
    </source>
</evidence>
<dbReference type="EMBL" id="JACSDY010000007">
    <property type="protein sequence ID" value="KAF7423896.1"/>
    <property type="molecule type" value="Genomic_DNA"/>
</dbReference>
<organism evidence="2 3">
    <name type="scientific">Vespula pensylvanica</name>
    <name type="common">Western yellow jacket</name>
    <name type="synonym">Wasp</name>
    <dbReference type="NCBI Taxonomy" id="30213"/>
    <lineage>
        <taxon>Eukaryota</taxon>
        <taxon>Metazoa</taxon>
        <taxon>Ecdysozoa</taxon>
        <taxon>Arthropoda</taxon>
        <taxon>Hexapoda</taxon>
        <taxon>Insecta</taxon>
        <taxon>Pterygota</taxon>
        <taxon>Neoptera</taxon>
        <taxon>Endopterygota</taxon>
        <taxon>Hymenoptera</taxon>
        <taxon>Apocrita</taxon>
        <taxon>Aculeata</taxon>
        <taxon>Vespoidea</taxon>
        <taxon>Vespidae</taxon>
        <taxon>Vespinae</taxon>
        <taxon>Vespula</taxon>
    </lineage>
</organism>
<protein>
    <submittedName>
        <fullName evidence="2">Uncharacterized protein</fullName>
    </submittedName>
</protein>
<keyword evidence="3" id="KW-1185">Reference proteome</keyword>
<name>A0A834P1B5_VESPE</name>
<dbReference type="AlphaFoldDB" id="A0A834P1B5"/>
<accession>A0A834P1B5</accession>
<sequence>MERRGREERTQSPELSCEEKGTQSQNMVKQKFDHSHYKLPFSIIPCKCIVSKTIGPITSFFRRDSKYILW</sequence>
<comment type="caution">
    <text evidence="2">The sequence shown here is derived from an EMBL/GenBank/DDBJ whole genome shotgun (WGS) entry which is preliminary data.</text>
</comment>
<evidence type="ECO:0000313" key="3">
    <source>
        <dbReference type="Proteomes" id="UP000600918"/>
    </source>
</evidence>